<proteinExistence type="predicted"/>
<sequence length="57" mass="6068">MRRPPLRNGLQSAWRPLAAGGPQSARPLPPAAYCPCFRAAHVSAPATPSTASPRAFW</sequence>
<evidence type="ECO:0000313" key="2">
    <source>
        <dbReference type="EMBL" id="MFB9071646.1"/>
    </source>
</evidence>
<dbReference type="Proteomes" id="UP001589575">
    <property type="component" value="Unassembled WGS sequence"/>
</dbReference>
<dbReference type="EMBL" id="JBHMFI010000001">
    <property type="protein sequence ID" value="MFB9071646.1"/>
    <property type="molecule type" value="Genomic_DNA"/>
</dbReference>
<protein>
    <submittedName>
        <fullName evidence="2">Uncharacterized protein</fullName>
    </submittedName>
</protein>
<keyword evidence="3" id="KW-1185">Reference proteome</keyword>
<reference evidence="2 3" key="1">
    <citation type="submission" date="2024-09" db="EMBL/GenBank/DDBJ databases">
        <authorList>
            <person name="Sun Q."/>
            <person name="Mori K."/>
        </authorList>
    </citation>
    <scope>NUCLEOTIDE SEQUENCE [LARGE SCALE GENOMIC DNA]</scope>
    <source>
        <strain evidence="2 3">CCM 7609</strain>
    </source>
</reference>
<comment type="caution">
    <text evidence="2">The sequence shown here is derived from an EMBL/GenBank/DDBJ whole genome shotgun (WGS) entry which is preliminary data.</text>
</comment>
<feature type="region of interest" description="Disordered" evidence="1">
    <location>
        <begin position="1"/>
        <end position="26"/>
    </location>
</feature>
<accession>A0ABV5FY79</accession>
<name>A0ABV5FY79_9MICC</name>
<organism evidence="2 3">
    <name type="scientific">Citricoccus parietis</name>
    <dbReference type="NCBI Taxonomy" id="592307"/>
    <lineage>
        <taxon>Bacteria</taxon>
        <taxon>Bacillati</taxon>
        <taxon>Actinomycetota</taxon>
        <taxon>Actinomycetes</taxon>
        <taxon>Micrococcales</taxon>
        <taxon>Micrococcaceae</taxon>
        <taxon>Citricoccus</taxon>
    </lineage>
</organism>
<evidence type="ECO:0000313" key="3">
    <source>
        <dbReference type="Proteomes" id="UP001589575"/>
    </source>
</evidence>
<evidence type="ECO:0000256" key="1">
    <source>
        <dbReference type="SAM" id="MobiDB-lite"/>
    </source>
</evidence>
<gene>
    <name evidence="2" type="ORF">ACFFX0_10720</name>
</gene>